<dbReference type="AlphaFoldDB" id="A0A2M9FWE9"/>
<keyword evidence="2" id="KW-0677">Repeat</keyword>
<sequence length="289" mass="31965">MNERVQRWLISAADLQDRLADPDLRIFDCTTRLEPDPQSTYRVVPCRDEYEAAHVPGAAFIDIQQDLCRPHPTLRFTFPDADAFARGAGALGIGDGSRVVLYSRHHPMWATRVWWMLRAFGFDNAAVLDGGIDKWEAEGRPIEQGANSYPPATFTPAPRPELVYDREQVLAALADKGSVVVNALSREQHEGGGTHYGRPGRIAGSANAPAREMVRPDRTFRPLSELRQLLDEAGADESKRVVTYCGGGIAATTPAFVMALMGQDEVSLYDNSLSEWCVHPELPMESDRS</sequence>
<accession>A0A2M9FWE9</accession>
<dbReference type="Gene3D" id="3.40.250.10">
    <property type="entry name" value="Rhodanese-like domain"/>
    <property type="match status" value="2"/>
</dbReference>
<dbReference type="RefSeq" id="WP_109795615.1">
    <property type="nucleotide sequence ID" value="NZ_PHIG01000054.1"/>
</dbReference>
<keyword evidence="5" id="KW-1185">Reference proteome</keyword>
<evidence type="ECO:0000313" key="5">
    <source>
        <dbReference type="Proteomes" id="UP000229498"/>
    </source>
</evidence>
<dbReference type="InterPro" id="IPR036873">
    <property type="entry name" value="Rhodanese-like_dom_sf"/>
</dbReference>
<reference evidence="4 5" key="1">
    <citation type="submission" date="2017-11" db="EMBL/GenBank/DDBJ databases">
        <title>Draft genome sequence of Rhizobiales bacterium SY3-13.</title>
        <authorList>
            <person name="Sun C."/>
        </authorList>
    </citation>
    <scope>NUCLEOTIDE SEQUENCE [LARGE SCALE GENOMIC DNA]</scope>
    <source>
        <strain evidence="4 5">SY3-13</strain>
    </source>
</reference>
<dbReference type="SUPFAM" id="SSF52821">
    <property type="entry name" value="Rhodanese/Cell cycle control phosphatase"/>
    <property type="match status" value="2"/>
</dbReference>
<dbReference type="OrthoDB" id="9781034at2"/>
<protein>
    <submittedName>
        <fullName evidence="4">Sulfurtransferase</fullName>
    </submittedName>
</protein>
<dbReference type="GO" id="GO:0004792">
    <property type="term" value="F:thiosulfate-cyanide sulfurtransferase activity"/>
    <property type="evidence" value="ECO:0007669"/>
    <property type="project" value="InterPro"/>
</dbReference>
<name>A0A2M9FWE9_9PROT</name>
<comment type="caution">
    <text evidence="4">The sequence shown here is derived from an EMBL/GenBank/DDBJ whole genome shotgun (WGS) entry which is preliminary data.</text>
</comment>
<dbReference type="Pfam" id="PF00581">
    <property type="entry name" value="Rhodanese"/>
    <property type="match status" value="2"/>
</dbReference>
<dbReference type="CDD" id="cd01448">
    <property type="entry name" value="TST_Repeat_1"/>
    <property type="match status" value="1"/>
</dbReference>
<feature type="domain" description="Rhodanese" evidence="3">
    <location>
        <begin position="200"/>
        <end position="278"/>
    </location>
</feature>
<dbReference type="InterPro" id="IPR001307">
    <property type="entry name" value="Thiosulphate_STrfase_CS"/>
</dbReference>
<gene>
    <name evidence="4" type="ORF">CVT23_20130</name>
</gene>
<dbReference type="PANTHER" id="PTHR11364">
    <property type="entry name" value="THIOSULFATE SULFERTANSFERASE"/>
    <property type="match status" value="1"/>
</dbReference>
<dbReference type="CDD" id="cd01449">
    <property type="entry name" value="TST_Repeat_2"/>
    <property type="match status" value="1"/>
</dbReference>
<organism evidence="4 5">
    <name type="scientific">Minwuia thermotolerans</name>
    <dbReference type="NCBI Taxonomy" id="2056226"/>
    <lineage>
        <taxon>Bacteria</taxon>
        <taxon>Pseudomonadati</taxon>
        <taxon>Pseudomonadota</taxon>
        <taxon>Alphaproteobacteria</taxon>
        <taxon>Minwuiales</taxon>
        <taxon>Minwuiaceae</taxon>
        <taxon>Minwuia</taxon>
    </lineage>
</organism>
<feature type="domain" description="Rhodanese" evidence="3">
    <location>
        <begin position="45"/>
        <end position="144"/>
    </location>
</feature>
<evidence type="ECO:0000259" key="3">
    <source>
        <dbReference type="PROSITE" id="PS50206"/>
    </source>
</evidence>
<dbReference type="PANTHER" id="PTHR11364:SF27">
    <property type="entry name" value="SULFURTRANSFERASE"/>
    <property type="match status" value="1"/>
</dbReference>
<keyword evidence="1 4" id="KW-0808">Transferase</keyword>
<evidence type="ECO:0000313" key="4">
    <source>
        <dbReference type="EMBL" id="PJK27790.1"/>
    </source>
</evidence>
<dbReference type="Proteomes" id="UP000229498">
    <property type="component" value="Unassembled WGS sequence"/>
</dbReference>
<evidence type="ECO:0000256" key="2">
    <source>
        <dbReference type="ARBA" id="ARBA00022737"/>
    </source>
</evidence>
<dbReference type="InterPro" id="IPR045078">
    <property type="entry name" value="TST/MPST-like"/>
</dbReference>
<dbReference type="InterPro" id="IPR001763">
    <property type="entry name" value="Rhodanese-like_dom"/>
</dbReference>
<dbReference type="EMBL" id="PHIG01000054">
    <property type="protein sequence ID" value="PJK27790.1"/>
    <property type="molecule type" value="Genomic_DNA"/>
</dbReference>
<dbReference type="PROSITE" id="PS00380">
    <property type="entry name" value="RHODANESE_1"/>
    <property type="match status" value="1"/>
</dbReference>
<dbReference type="SMART" id="SM00450">
    <property type="entry name" value="RHOD"/>
    <property type="match status" value="2"/>
</dbReference>
<dbReference type="PROSITE" id="PS50206">
    <property type="entry name" value="RHODANESE_3"/>
    <property type="match status" value="2"/>
</dbReference>
<proteinExistence type="predicted"/>
<evidence type="ECO:0000256" key="1">
    <source>
        <dbReference type="ARBA" id="ARBA00022679"/>
    </source>
</evidence>